<feature type="non-terminal residue" evidence="1">
    <location>
        <position position="56"/>
    </location>
</feature>
<reference evidence="1 2" key="1">
    <citation type="submission" date="2018-10" db="EMBL/GenBank/DDBJ databases">
        <authorList>
            <person name="Ekblom R."/>
            <person name="Jareborg N."/>
        </authorList>
    </citation>
    <scope>NUCLEOTIDE SEQUENCE [LARGE SCALE GENOMIC DNA]</scope>
    <source>
        <tissue evidence="1">Muscle</tissue>
    </source>
</reference>
<proteinExistence type="predicted"/>
<evidence type="ECO:0000313" key="2">
    <source>
        <dbReference type="Proteomes" id="UP000269945"/>
    </source>
</evidence>
<dbReference type="Proteomes" id="UP000269945">
    <property type="component" value="Unassembled WGS sequence"/>
</dbReference>
<keyword evidence="2" id="KW-1185">Reference proteome</keyword>
<comment type="caution">
    <text evidence="1">The sequence shown here is derived from an EMBL/GenBank/DDBJ whole genome shotgun (WGS) entry which is preliminary data.</text>
</comment>
<sequence length="56" mass="6123">MEHTILPLSPESWSRTLKRATRVSEAFSGIDFVNDEMVTSGGLSLTSNTSTKTVHV</sequence>
<accession>A0A9X9LFZ7</accession>
<organism evidence="1 2">
    <name type="scientific">Gulo gulo</name>
    <name type="common">Wolverine</name>
    <name type="synonym">Gluton</name>
    <dbReference type="NCBI Taxonomy" id="48420"/>
    <lineage>
        <taxon>Eukaryota</taxon>
        <taxon>Metazoa</taxon>
        <taxon>Chordata</taxon>
        <taxon>Craniata</taxon>
        <taxon>Vertebrata</taxon>
        <taxon>Euteleostomi</taxon>
        <taxon>Mammalia</taxon>
        <taxon>Eutheria</taxon>
        <taxon>Laurasiatheria</taxon>
        <taxon>Carnivora</taxon>
        <taxon>Caniformia</taxon>
        <taxon>Musteloidea</taxon>
        <taxon>Mustelidae</taxon>
        <taxon>Guloninae</taxon>
        <taxon>Gulo</taxon>
    </lineage>
</organism>
<gene>
    <name evidence="1" type="ORF">BN2614_LOCUS3</name>
</gene>
<dbReference type="AlphaFoldDB" id="A0A9X9LFZ7"/>
<protein>
    <submittedName>
        <fullName evidence="1">Uncharacterized protein</fullName>
    </submittedName>
</protein>
<name>A0A9X9LFZ7_GULGU</name>
<evidence type="ECO:0000313" key="1">
    <source>
        <dbReference type="EMBL" id="VCW67283.1"/>
    </source>
</evidence>
<dbReference type="EMBL" id="CYRY02002570">
    <property type="protein sequence ID" value="VCW67283.1"/>
    <property type="molecule type" value="Genomic_DNA"/>
</dbReference>